<feature type="transmembrane region" description="Helical" evidence="1">
    <location>
        <begin position="18"/>
        <end position="43"/>
    </location>
</feature>
<dbReference type="Pfam" id="PF08592">
    <property type="entry name" value="Anthrone_oxy"/>
    <property type="match status" value="1"/>
</dbReference>
<proteinExistence type="predicted"/>
<dbReference type="RefSeq" id="WP_161826976.1">
    <property type="nucleotide sequence ID" value="NZ_WVIC01000055.1"/>
</dbReference>
<keyword evidence="1" id="KW-0812">Transmembrane</keyword>
<name>A0A8K2A276_9CYAN</name>
<accession>A0A8K2A276</accession>
<feature type="transmembrane region" description="Helical" evidence="1">
    <location>
        <begin position="92"/>
        <end position="114"/>
    </location>
</feature>
<feature type="transmembrane region" description="Helical" evidence="1">
    <location>
        <begin position="64"/>
        <end position="86"/>
    </location>
</feature>
<dbReference type="EMBL" id="WVIC01000055">
    <property type="protein sequence ID" value="NCJ08503.1"/>
    <property type="molecule type" value="Genomic_DNA"/>
</dbReference>
<gene>
    <name evidence="2" type="ORF">GS597_18720</name>
</gene>
<dbReference type="AlphaFoldDB" id="A0A8K2A276"/>
<keyword evidence="1" id="KW-1133">Transmembrane helix</keyword>
<dbReference type="InterPro" id="IPR013901">
    <property type="entry name" value="Anthrone_oxy"/>
</dbReference>
<evidence type="ECO:0000313" key="2">
    <source>
        <dbReference type="EMBL" id="NCJ08503.1"/>
    </source>
</evidence>
<keyword evidence="3" id="KW-1185">Reference proteome</keyword>
<comment type="caution">
    <text evidence="2">The sequence shown here is derived from an EMBL/GenBank/DDBJ whole genome shotgun (WGS) entry which is preliminary data.</text>
</comment>
<evidence type="ECO:0000256" key="1">
    <source>
        <dbReference type="SAM" id="Phobius"/>
    </source>
</evidence>
<organism evidence="2 3">
    <name type="scientific">Petrachloros mirabilis ULC683</name>
    <dbReference type="NCBI Taxonomy" id="2781853"/>
    <lineage>
        <taxon>Bacteria</taxon>
        <taxon>Bacillati</taxon>
        <taxon>Cyanobacteriota</taxon>
        <taxon>Cyanophyceae</taxon>
        <taxon>Synechococcales</taxon>
        <taxon>Petrachlorosaceae</taxon>
        <taxon>Petrachloros</taxon>
        <taxon>Petrachloros mirabilis</taxon>
    </lineage>
</organism>
<reference evidence="2" key="1">
    <citation type="submission" date="2019-12" db="EMBL/GenBank/DDBJ databases">
        <title>High-Quality draft genome sequences of three cyanobacteria isolated from the limestone walls of the Old Cathedral of Coimbra.</title>
        <authorList>
            <person name="Tiago I."/>
            <person name="Soares F."/>
            <person name="Portugal A."/>
        </authorList>
    </citation>
    <scope>NUCLEOTIDE SEQUENCE [LARGE SCALE GENOMIC DNA]</scope>
    <source>
        <strain evidence="2">C</strain>
    </source>
</reference>
<protein>
    <submittedName>
        <fullName evidence="2">DUF1772 domain-containing protein</fullName>
    </submittedName>
</protein>
<sequence>MATKIFVDLLVSNLNLKLFAALGCGLMAGVFFAFSTFVMSALARLKPSQGIAAMQSMNITAINPWFMTAFFGTAAVCIFLAISSLFKWHQPGAAYLLVGSLLYLVGAVLVTVVFNVPLNNALAVVDPGSTDGANLWSTYFTNWTNWNHVRTAAALAAAASFTIALSY</sequence>
<evidence type="ECO:0000313" key="3">
    <source>
        <dbReference type="Proteomes" id="UP000607397"/>
    </source>
</evidence>
<dbReference type="Proteomes" id="UP000607397">
    <property type="component" value="Unassembled WGS sequence"/>
</dbReference>
<keyword evidence="1" id="KW-0472">Membrane</keyword>